<evidence type="ECO:0000313" key="9">
    <source>
        <dbReference type="Proteomes" id="UP000237752"/>
    </source>
</evidence>
<feature type="domain" description="Glucose-methanol-choline oxidoreductase C-terminal" evidence="7">
    <location>
        <begin position="319"/>
        <end position="453"/>
    </location>
</feature>
<dbReference type="Pfam" id="PF00732">
    <property type="entry name" value="GMC_oxred_N"/>
    <property type="match status" value="1"/>
</dbReference>
<name>A0A2T1A061_9ACTN</name>
<evidence type="ECO:0000256" key="2">
    <source>
        <dbReference type="ARBA" id="ARBA00010790"/>
    </source>
</evidence>
<dbReference type="EMBL" id="PVUE01000007">
    <property type="protein sequence ID" value="PRZ42001.1"/>
    <property type="molecule type" value="Genomic_DNA"/>
</dbReference>
<sequence length="462" mass="48811">MTPPYDVIVVGSGTAGCVVANELSADRRRRVLLLEAGPDTADRSPDWFSGLGDSTNFIPHRTVRRTPQAPITSYLSGNGVGGSARVNGMLALAGLPADYERWNAEFGCTDWAADVIGADVDELRMAFPVVPPEMTGPLDRALMSAAGRFGFAQPVDLAKYAEGAGRLPLAARHGVRRSSIERFLQPALDRDNLRLRTRASVVRIDTGRRAGVEVLLADGETLTARRVVLCAGTFETPAILLRSGVRRAGLGMNLRDHAAISVPLKLTAPGDSAYWMASAWRASSAGGYADIGLIPFHRPARGPGAATTFLMVALMTCESIGRLTFGSAAEPSAIHADANLLSDPADAAGFNDAVDLALQVLDDPGFASAARPTDAEQIAALRDPSARQAWVARHLDGFFHACGTARMGTPGDPLAVTDQRGQVIGVDGVYVMDASSMPTIPRAPTHFSTALIAHRLARQLSG</sequence>
<dbReference type="GO" id="GO:0050660">
    <property type="term" value="F:flavin adenine dinucleotide binding"/>
    <property type="evidence" value="ECO:0007669"/>
    <property type="project" value="InterPro"/>
</dbReference>
<dbReference type="InterPro" id="IPR007867">
    <property type="entry name" value="GMC_OxRtase_C"/>
</dbReference>
<evidence type="ECO:0000256" key="5">
    <source>
        <dbReference type="PIRSR" id="PIRSR000137-2"/>
    </source>
</evidence>
<dbReference type="SUPFAM" id="SSF51905">
    <property type="entry name" value="FAD/NAD(P)-binding domain"/>
    <property type="match status" value="1"/>
</dbReference>
<evidence type="ECO:0000259" key="7">
    <source>
        <dbReference type="Pfam" id="PF05199"/>
    </source>
</evidence>
<dbReference type="Gene3D" id="3.30.410.40">
    <property type="match status" value="1"/>
</dbReference>
<proteinExistence type="inferred from homology"/>
<dbReference type="InterPro" id="IPR000172">
    <property type="entry name" value="GMC_OxRdtase_N"/>
</dbReference>
<dbReference type="Pfam" id="PF05199">
    <property type="entry name" value="GMC_oxred_C"/>
    <property type="match status" value="1"/>
</dbReference>
<comment type="caution">
    <text evidence="8">The sequence shown here is derived from an EMBL/GenBank/DDBJ whole genome shotgun (WGS) entry which is preliminary data.</text>
</comment>
<keyword evidence="4 5" id="KW-0274">FAD</keyword>
<comment type="cofactor">
    <cofactor evidence="1 5">
        <name>FAD</name>
        <dbReference type="ChEBI" id="CHEBI:57692"/>
    </cofactor>
</comment>
<dbReference type="AlphaFoldDB" id="A0A2T1A061"/>
<evidence type="ECO:0000256" key="3">
    <source>
        <dbReference type="ARBA" id="ARBA00022630"/>
    </source>
</evidence>
<dbReference type="RefSeq" id="WP_170111029.1">
    <property type="nucleotide sequence ID" value="NZ_PVUE01000007.1"/>
</dbReference>
<dbReference type="PANTHER" id="PTHR11552:SF147">
    <property type="entry name" value="CHOLINE DEHYDROGENASE, MITOCHONDRIAL"/>
    <property type="match status" value="1"/>
</dbReference>
<comment type="similarity">
    <text evidence="2">Belongs to the GMC oxidoreductase family.</text>
</comment>
<accession>A0A2T1A061</accession>
<reference evidence="8 9" key="1">
    <citation type="submission" date="2018-03" db="EMBL/GenBank/DDBJ databases">
        <title>Genomic Encyclopedia of Archaeal and Bacterial Type Strains, Phase II (KMG-II): from individual species to whole genera.</title>
        <authorList>
            <person name="Goeker M."/>
        </authorList>
    </citation>
    <scope>NUCLEOTIDE SEQUENCE [LARGE SCALE GENOMIC DNA]</scope>
    <source>
        <strain evidence="8 9">DSM 100065</strain>
    </source>
</reference>
<evidence type="ECO:0000256" key="1">
    <source>
        <dbReference type="ARBA" id="ARBA00001974"/>
    </source>
</evidence>
<organism evidence="8 9">
    <name type="scientific">Antricoccus suffuscus</name>
    <dbReference type="NCBI Taxonomy" id="1629062"/>
    <lineage>
        <taxon>Bacteria</taxon>
        <taxon>Bacillati</taxon>
        <taxon>Actinomycetota</taxon>
        <taxon>Actinomycetes</taxon>
        <taxon>Geodermatophilales</taxon>
        <taxon>Antricoccaceae</taxon>
        <taxon>Antricoccus</taxon>
    </lineage>
</organism>
<evidence type="ECO:0000313" key="8">
    <source>
        <dbReference type="EMBL" id="PRZ42001.1"/>
    </source>
</evidence>
<dbReference type="GO" id="GO:0016614">
    <property type="term" value="F:oxidoreductase activity, acting on CH-OH group of donors"/>
    <property type="evidence" value="ECO:0007669"/>
    <property type="project" value="InterPro"/>
</dbReference>
<dbReference type="PANTHER" id="PTHR11552">
    <property type="entry name" value="GLUCOSE-METHANOL-CHOLINE GMC OXIDOREDUCTASE"/>
    <property type="match status" value="1"/>
</dbReference>
<dbReference type="SUPFAM" id="SSF54373">
    <property type="entry name" value="FAD-linked reductases, C-terminal domain"/>
    <property type="match status" value="1"/>
</dbReference>
<dbReference type="InterPro" id="IPR036188">
    <property type="entry name" value="FAD/NAD-bd_sf"/>
</dbReference>
<gene>
    <name evidence="8" type="ORF">CLV47_107129</name>
</gene>
<feature type="binding site" evidence="5">
    <location>
        <position position="201"/>
    </location>
    <ligand>
        <name>FAD</name>
        <dbReference type="ChEBI" id="CHEBI:57692"/>
    </ligand>
</feature>
<dbReference type="InterPro" id="IPR012132">
    <property type="entry name" value="GMC_OxRdtase"/>
</dbReference>
<dbReference type="Proteomes" id="UP000237752">
    <property type="component" value="Unassembled WGS sequence"/>
</dbReference>
<dbReference type="PIRSF" id="PIRSF000137">
    <property type="entry name" value="Alcohol_oxidase"/>
    <property type="match status" value="1"/>
</dbReference>
<protein>
    <submittedName>
        <fullName evidence="8">Choline dehydrogenase/5-(Hydroxymethyl)furfural/furfural oxidase</fullName>
    </submittedName>
</protein>
<dbReference type="Gene3D" id="3.50.50.60">
    <property type="entry name" value="FAD/NAD(P)-binding domain"/>
    <property type="match status" value="1"/>
</dbReference>
<evidence type="ECO:0000259" key="6">
    <source>
        <dbReference type="Pfam" id="PF00732"/>
    </source>
</evidence>
<feature type="domain" description="Glucose-methanol-choline oxidoreductase N-terminal" evidence="6">
    <location>
        <begin position="5"/>
        <end position="258"/>
    </location>
</feature>
<keyword evidence="9" id="KW-1185">Reference proteome</keyword>
<evidence type="ECO:0000256" key="4">
    <source>
        <dbReference type="ARBA" id="ARBA00022827"/>
    </source>
</evidence>
<keyword evidence="3" id="KW-0285">Flavoprotein</keyword>